<dbReference type="GO" id="GO:0009103">
    <property type="term" value="P:lipopolysaccharide biosynthetic process"/>
    <property type="evidence" value="ECO:0007669"/>
    <property type="project" value="UniProtKB-ARBA"/>
</dbReference>
<evidence type="ECO:0000256" key="4">
    <source>
        <dbReference type="ARBA" id="ARBA00022679"/>
    </source>
</evidence>
<evidence type="ECO:0000256" key="8">
    <source>
        <dbReference type="SAM" id="Phobius"/>
    </source>
</evidence>
<evidence type="ECO:0000256" key="3">
    <source>
        <dbReference type="ARBA" id="ARBA00022676"/>
    </source>
</evidence>
<dbReference type="GO" id="GO:0005886">
    <property type="term" value="C:plasma membrane"/>
    <property type="evidence" value="ECO:0007669"/>
    <property type="project" value="UniProtKB-SubCell"/>
</dbReference>
<evidence type="ECO:0000256" key="6">
    <source>
        <dbReference type="ARBA" id="ARBA00022989"/>
    </source>
</evidence>
<name>U2X4Z4_GEOKU</name>
<evidence type="ECO:0000256" key="2">
    <source>
        <dbReference type="ARBA" id="ARBA00022475"/>
    </source>
</evidence>
<evidence type="ECO:0000256" key="5">
    <source>
        <dbReference type="ARBA" id="ARBA00022692"/>
    </source>
</evidence>
<accession>U2X4Z4</accession>
<evidence type="ECO:0000313" key="10">
    <source>
        <dbReference type="EMBL" id="GAD13950.1"/>
    </source>
</evidence>
<comment type="subcellular location">
    <subcellularLocation>
        <location evidence="1">Cell membrane</location>
        <topology evidence="1">Multi-pass membrane protein</topology>
    </subcellularLocation>
</comment>
<organism evidence="10 11">
    <name type="scientific">Geobacillus kaustophilus GBlys</name>
    <dbReference type="NCBI Taxonomy" id="1337888"/>
    <lineage>
        <taxon>Bacteria</taxon>
        <taxon>Bacillati</taxon>
        <taxon>Bacillota</taxon>
        <taxon>Bacilli</taxon>
        <taxon>Bacillales</taxon>
        <taxon>Anoxybacillaceae</taxon>
        <taxon>Geobacillus</taxon>
        <taxon>Geobacillus thermoleovorans group</taxon>
    </lineage>
</organism>
<feature type="transmembrane region" description="Helical" evidence="8">
    <location>
        <begin position="231"/>
        <end position="252"/>
    </location>
</feature>
<proteinExistence type="predicted"/>
<feature type="transmembrane region" description="Helical" evidence="8">
    <location>
        <begin position="282"/>
        <end position="307"/>
    </location>
</feature>
<dbReference type="InterPro" id="IPR050297">
    <property type="entry name" value="LipidA_mod_glycosyltrf_83"/>
</dbReference>
<keyword evidence="4 10" id="KW-0808">Transferase</keyword>
<evidence type="ECO:0000256" key="7">
    <source>
        <dbReference type="ARBA" id="ARBA00023136"/>
    </source>
</evidence>
<feature type="transmembrane region" description="Helical" evidence="8">
    <location>
        <begin position="327"/>
        <end position="344"/>
    </location>
</feature>
<feature type="transmembrane region" description="Helical" evidence="8">
    <location>
        <begin position="109"/>
        <end position="130"/>
    </location>
</feature>
<sequence length="503" mass="57822">MSVLLFFEAQRADKGVDRMRNPSVRNISFYAAAALIFSMMVYNVFYHLGTFPISSWDEARHGVNAYEMLRHGNLIVNTYLGHPDYWNLKPPVSYWAIMIGYKLVGMNALGLRLMSGICATLTAVAIALFVKKRFGSMAAIVSLLALSTSTQYLLNHCARTGDADSLFVFFFTLSILSLLAARRQTRWLYAAGLACSLAFLTKSWHAGNILLIMVLYFLITRQWESGRWRAWWRAALTFVVPVLAWAFARYHYDGFSFFKQMIGYDLLLRSTRPIEGHIGDETYYGIILVHFFFWWLALLVGIMVISYMQGVRLLAFEGTDHRLKEDVIGILLWICVPLLMFTIAKTKIRWYILPVYPPLCMLIGICASQLWRKGTWGARGVLLTGLLFVASFYETNIQHYIHHPKPNFELALLQQTAQMPVHGYELFMYHPLHEKGRWPQNAVLTAELANDLKPRHGGLKTFLHTSRSLLLVKKAWFSKQLEHKYHLSVLASNRWGYILEKHA</sequence>
<dbReference type="PANTHER" id="PTHR33908">
    <property type="entry name" value="MANNOSYLTRANSFERASE YKCB-RELATED"/>
    <property type="match status" value="1"/>
</dbReference>
<evidence type="ECO:0000259" key="9">
    <source>
        <dbReference type="Pfam" id="PF13231"/>
    </source>
</evidence>
<protein>
    <submittedName>
        <fullName evidence="10">Glycosyl transferase family 39</fullName>
    </submittedName>
</protein>
<feature type="transmembrane region" description="Helical" evidence="8">
    <location>
        <begin position="27"/>
        <end position="46"/>
    </location>
</feature>
<feature type="transmembrane region" description="Helical" evidence="8">
    <location>
        <begin position="351"/>
        <end position="370"/>
    </location>
</feature>
<keyword evidence="7 8" id="KW-0472">Membrane</keyword>
<evidence type="ECO:0000313" key="11">
    <source>
        <dbReference type="Proteomes" id="UP000016424"/>
    </source>
</evidence>
<comment type="caution">
    <text evidence="10">The sequence shown here is derived from an EMBL/GenBank/DDBJ whole genome shotgun (WGS) entry which is preliminary data.</text>
</comment>
<dbReference type="GO" id="GO:0016763">
    <property type="term" value="F:pentosyltransferase activity"/>
    <property type="evidence" value="ECO:0007669"/>
    <property type="project" value="TreeGrafter"/>
</dbReference>
<feature type="transmembrane region" description="Helical" evidence="8">
    <location>
        <begin position="166"/>
        <end position="181"/>
    </location>
</feature>
<dbReference type="Proteomes" id="UP000016424">
    <property type="component" value="Unassembled WGS sequence"/>
</dbReference>
<dbReference type="InterPro" id="IPR038731">
    <property type="entry name" value="RgtA/B/C-like"/>
</dbReference>
<dbReference type="AlphaFoldDB" id="U2X4Z4"/>
<feature type="transmembrane region" description="Helical" evidence="8">
    <location>
        <begin position="188"/>
        <end position="219"/>
    </location>
</feature>
<reference evidence="11" key="1">
    <citation type="journal article" date="2013" name="Genome">
        <title>Draft Genome Sequence of Geobacillus kaustophilus GBlys, a Lysogenic Strain with Bacteriophage phiOH2.</title>
        <authorList>
            <person name="Doi K."/>
            <person name="Mori K."/>
            <person name="Martono H."/>
            <person name="Nagayoshi Y."/>
            <person name="Fujino Y."/>
            <person name="Tashiro K."/>
            <person name="Kuhara S."/>
            <person name="Ohshima T."/>
        </authorList>
    </citation>
    <scope>NUCLEOTIDE SEQUENCE [LARGE SCALE GENOMIC DNA]</scope>
    <source>
        <strain evidence="11">GBlys</strain>
    </source>
</reference>
<dbReference type="EMBL" id="BASG01000020">
    <property type="protein sequence ID" value="GAD13950.1"/>
    <property type="molecule type" value="Genomic_DNA"/>
</dbReference>
<keyword evidence="5 8" id="KW-0812">Transmembrane</keyword>
<keyword evidence="6 8" id="KW-1133">Transmembrane helix</keyword>
<feature type="domain" description="Glycosyltransferase RgtA/B/C/D-like" evidence="9">
    <location>
        <begin position="89"/>
        <end position="245"/>
    </location>
</feature>
<gene>
    <name evidence="10" type="ORF">GBL_2167</name>
</gene>
<keyword evidence="2" id="KW-1003">Cell membrane</keyword>
<evidence type="ECO:0000256" key="1">
    <source>
        <dbReference type="ARBA" id="ARBA00004651"/>
    </source>
</evidence>
<keyword evidence="3" id="KW-0328">Glycosyltransferase</keyword>
<dbReference type="PANTHER" id="PTHR33908:SF11">
    <property type="entry name" value="MEMBRANE PROTEIN"/>
    <property type="match status" value="1"/>
</dbReference>
<dbReference type="Pfam" id="PF13231">
    <property type="entry name" value="PMT_2"/>
    <property type="match status" value="1"/>
</dbReference>